<organism evidence="2 3">
    <name type="scientific">Rugosimonospora africana</name>
    <dbReference type="NCBI Taxonomy" id="556532"/>
    <lineage>
        <taxon>Bacteria</taxon>
        <taxon>Bacillati</taxon>
        <taxon>Actinomycetota</taxon>
        <taxon>Actinomycetes</taxon>
        <taxon>Micromonosporales</taxon>
        <taxon>Micromonosporaceae</taxon>
        <taxon>Rugosimonospora</taxon>
    </lineage>
</organism>
<proteinExistence type="predicted"/>
<dbReference type="RefSeq" id="WP_203915600.1">
    <property type="nucleotide sequence ID" value="NZ_BONZ01000001.1"/>
</dbReference>
<evidence type="ECO:0000313" key="2">
    <source>
        <dbReference type="EMBL" id="GIH11868.1"/>
    </source>
</evidence>
<gene>
    <name evidence="2" type="ORF">Raf01_00400</name>
</gene>
<dbReference type="AlphaFoldDB" id="A0A8J3QJ39"/>
<comment type="caution">
    <text evidence="2">The sequence shown here is derived from an EMBL/GenBank/DDBJ whole genome shotgun (WGS) entry which is preliminary data.</text>
</comment>
<feature type="domain" description="Polysaccharide pyruvyl transferase" evidence="1">
    <location>
        <begin position="13"/>
        <end position="292"/>
    </location>
</feature>
<sequence>MRIGISGSYGGLNLGDEAILAVLLGELGQRGVGDEYVIFSRERDFTQKRYPSARVVAVREIDRTAAHAEVARLDALVLGGGGVLFDGEATTFLREVEIAQELGIPTLALAVGAGPLAEPPERWVVGQAVGAMTSVSVRSRRSASLLRDCGVGSPVEVVADPAWLLPAHAPAPVPLEALGLPEDRQLIAVSVREPGPAAPVLFSVDYHTYLAAGIRHAIRRYDAHVVFAAMEHGDVEHAHRVAEQVGVPGGCTVLGRPGDPLDVFQVLRHTRLALGLRFHFLLLAASAGVPIVVPPLVEKLDGLADELGLPAEHRPEAQIPSLQSALDAAWHCPAAAREAVAVAVRERVRSARRGVDLLMAELLAVPERPRASTRAPAGDVLHSSL</sequence>
<reference evidence="2" key="1">
    <citation type="submission" date="2021-01" db="EMBL/GenBank/DDBJ databases">
        <title>Whole genome shotgun sequence of Rugosimonospora africana NBRC 104875.</title>
        <authorList>
            <person name="Komaki H."/>
            <person name="Tamura T."/>
        </authorList>
    </citation>
    <scope>NUCLEOTIDE SEQUENCE</scope>
    <source>
        <strain evidence="2">NBRC 104875</strain>
    </source>
</reference>
<keyword evidence="3" id="KW-1185">Reference proteome</keyword>
<dbReference type="Pfam" id="PF04230">
    <property type="entry name" value="PS_pyruv_trans"/>
    <property type="match status" value="1"/>
</dbReference>
<protein>
    <recommendedName>
        <fullName evidence="1">Polysaccharide pyruvyl transferase domain-containing protein</fullName>
    </recommendedName>
</protein>
<accession>A0A8J3QJ39</accession>
<dbReference type="EMBL" id="BONZ01000001">
    <property type="protein sequence ID" value="GIH11868.1"/>
    <property type="molecule type" value="Genomic_DNA"/>
</dbReference>
<name>A0A8J3QJ39_9ACTN</name>
<dbReference type="Proteomes" id="UP000642748">
    <property type="component" value="Unassembled WGS sequence"/>
</dbReference>
<evidence type="ECO:0000313" key="3">
    <source>
        <dbReference type="Proteomes" id="UP000642748"/>
    </source>
</evidence>
<dbReference type="PANTHER" id="PTHR36836:SF1">
    <property type="entry name" value="COLANIC ACID BIOSYNTHESIS PROTEIN WCAK"/>
    <property type="match status" value="1"/>
</dbReference>
<evidence type="ECO:0000259" key="1">
    <source>
        <dbReference type="Pfam" id="PF04230"/>
    </source>
</evidence>
<dbReference type="InterPro" id="IPR007345">
    <property type="entry name" value="Polysacch_pyruvyl_Trfase"/>
</dbReference>
<dbReference type="PANTHER" id="PTHR36836">
    <property type="entry name" value="COLANIC ACID BIOSYNTHESIS PROTEIN WCAK"/>
    <property type="match status" value="1"/>
</dbReference>